<dbReference type="NCBIfam" id="TIGR01093">
    <property type="entry name" value="aroD"/>
    <property type="match status" value="1"/>
</dbReference>
<comment type="caution">
    <text evidence="5">Lacks conserved residue(s) required for the propagation of feature annotation.</text>
</comment>
<comment type="pathway">
    <text evidence="5">Metabolic intermediate biosynthesis; chorismate biosynthesis; chorismate from D-erythrose 4-phosphate and phosphoenolpyruvate: step 3/7.</text>
</comment>
<evidence type="ECO:0000313" key="6">
    <source>
        <dbReference type="EMBL" id="RBW70688.1"/>
    </source>
</evidence>
<sequence>MKNQLFNEQNFPYICTPLTGKNTEEIMRELTNILPKNPDLIEWRVDFYKEINDFNQVLVTAEKIAAQSSGLPLLFTIRSHKEGGESIPLSEEERVELLSQVCQSEFVDIIDIELSSEPEHIKHVREVSEKYGKKLILSYHNFECTPEKADLRKRLSMMESYGADIAKAAVMPKNQKDVLTLLEVTSKAKEELNIPLITMSMGDVGSLSRMLGWFYGSAVTFAVGEKSSAPGQIPIEDLRKVIELIKKPMGY</sequence>
<accession>A0A366XYP2</accession>
<dbReference type="GO" id="GO:0003855">
    <property type="term" value="F:3-dehydroquinate dehydratase activity"/>
    <property type="evidence" value="ECO:0007669"/>
    <property type="project" value="UniProtKB-UniRule"/>
</dbReference>
<dbReference type="OrthoDB" id="9813659at2"/>
<evidence type="ECO:0000256" key="4">
    <source>
        <dbReference type="ARBA" id="ARBA00023270"/>
    </source>
</evidence>
<keyword evidence="2 5" id="KW-0057">Aromatic amino acid biosynthesis</keyword>
<keyword evidence="3 5" id="KW-0456">Lyase</keyword>
<dbReference type="GO" id="GO:0008652">
    <property type="term" value="P:amino acid biosynthetic process"/>
    <property type="evidence" value="ECO:0007669"/>
    <property type="project" value="UniProtKB-KW"/>
</dbReference>
<organism evidence="6 7">
    <name type="scientific">Bacillus taeanensis</name>
    <dbReference type="NCBI Taxonomy" id="273032"/>
    <lineage>
        <taxon>Bacteria</taxon>
        <taxon>Bacillati</taxon>
        <taxon>Bacillota</taxon>
        <taxon>Bacilli</taxon>
        <taxon>Bacillales</taxon>
        <taxon>Bacillaceae</taxon>
        <taxon>Bacillus</taxon>
    </lineage>
</organism>
<dbReference type="PANTHER" id="PTHR43699">
    <property type="entry name" value="3-DEHYDROQUINATE DEHYDRATASE"/>
    <property type="match status" value="1"/>
</dbReference>
<keyword evidence="5" id="KW-0028">Amino-acid biosynthesis</keyword>
<name>A0A366XYP2_9BACI</name>
<dbReference type="CDD" id="cd00502">
    <property type="entry name" value="DHQase_I"/>
    <property type="match status" value="1"/>
</dbReference>
<feature type="binding site" evidence="5">
    <location>
        <position position="78"/>
    </location>
    <ligand>
        <name>3-dehydroquinate</name>
        <dbReference type="ChEBI" id="CHEBI:32364"/>
    </ligand>
</feature>
<feature type="active site" description="Proton donor/acceptor" evidence="5">
    <location>
        <position position="140"/>
    </location>
</feature>
<keyword evidence="4 5" id="KW-0704">Schiff base</keyword>
<keyword evidence="7" id="KW-1185">Reference proteome</keyword>
<dbReference type="GO" id="GO:0046279">
    <property type="term" value="P:3,4-dihydroxybenzoate biosynthetic process"/>
    <property type="evidence" value="ECO:0007669"/>
    <property type="project" value="UniProtKB-ARBA"/>
</dbReference>
<feature type="binding site" evidence="5">
    <location>
        <begin position="42"/>
        <end position="44"/>
    </location>
    <ligand>
        <name>3-dehydroquinate</name>
        <dbReference type="ChEBI" id="CHEBI:32364"/>
    </ligand>
</feature>
<dbReference type="Gene3D" id="3.20.20.70">
    <property type="entry name" value="Aldolase class I"/>
    <property type="match status" value="1"/>
</dbReference>
<dbReference type="InterPro" id="IPR018508">
    <property type="entry name" value="3-dehydroquinate_DH_AS"/>
</dbReference>
<dbReference type="HAMAP" id="MF_00214">
    <property type="entry name" value="AroD"/>
    <property type="match status" value="1"/>
</dbReference>
<dbReference type="GO" id="GO:0009423">
    <property type="term" value="P:chorismate biosynthetic process"/>
    <property type="evidence" value="ECO:0007669"/>
    <property type="project" value="UniProtKB-UniRule"/>
</dbReference>
<dbReference type="InterPro" id="IPR013785">
    <property type="entry name" value="Aldolase_TIM"/>
</dbReference>
<dbReference type="AlphaFoldDB" id="A0A366XYP2"/>
<evidence type="ECO:0000313" key="7">
    <source>
        <dbReference type="Proteomes" id="UP000253314"/>
    </source>
</evidence>
<comment type="catalytic activity">
    <reaction evidence="1 5">
        <text>3-dehydroquinate = 3-dehydroshikimate + H2O</text>
        <dbReference type="Rhea" id="RHEA:21096"/>
        <dbReference type="ChEBI" id="CHEBI:15377"/>
        <dbReference type="ChEBI" id="CHEBI:16630"/>
        <dbReference type="ChEBI" id="CHEBI:32364"/>
        <dbReference type="EC" id="4.2.1.10"/>
    </reaction>
</comment>
<feature type="binding site" evidence="5">
    <location>
        <position position="209"/>
    </location>
    <ligand>
        <name>3-dehydroquinate</name>
        <dbReference type="ChEBI" id="CHEBI:32364"/>
    </ligand>
</feature>
<dbReference type="EMBL" id="QOCW01000003">
    <property type="protein sequence ID" value="RBW70688.1"/>
    <property type="molecule type" value="Genomic_DNA"/>
</dbReference>
<feature type="active site" description="Schiff-base intermediate with substrate" evidence="5">
    <location>
        <position position="167"/>
    </location>
</feature>
<dbReference type="InterPro" id="IPR001381">
    <property type="entry name" value="DHquinase_I"/>
</dbReference>
<dbReference type="FunFam" id="3.20.20.70:FF:000047">
    <property type="entry name" value="3-dehydroquinate dehydratase"/>
    <property type="match status" value="1"/>
</dbReference>
<dbReference type="UniPathway" id="UPA00053">
    <property type="reaction ID" value="UER00086"/>
</dbReference>
<comment type="subunit">
    <text evidence="5">Homodimer.</text>
</comment>
<dbReference type="RefSeq" id="WP_113804683.1">
    <property type="nucleotide sequence ID" value="NZ_QOCW01000003.1"/>
</dbReference>
<comment type="caution">
    <text evidence="6">The sequence shown here is derived from an EMBL/GenBank/DDBJ whole genome shotgun (WGS) entry which is preliminary data.</text>
</comment>
<feature type="binding site" evidence="5">
    <location>
        <position position="228"/>
    </location>
    <ligand>
        <name>3-dehydroquinate</name>
        <dbReference type="ChEBI" id="CHEBI:32364"/>
    </ligand>
</feature>
<dbReference type="PROSITE" id="PS01028">
    <property type="entry name" value="DEHYDROQUINASE_I"/>
    <property type="match status" value="1"/>
</dbReference>
<dbReference type="SUPFAM" id="SSF51569">
    <property type="entry name" value="Aldolase"/>
    <property type="match status" value="1"/>
</dbReference>
<dbReference type="GO" id="GO:0009073">
    <property type="term" value="P:aromatic amino acid family biosynthetic process"/>
    <property type="evidence" value="ECO:0007669"/>
    <property type="project" value="UniProtKB-KW"/>
</dbReference>
<evidence type="ECO:0000256" key="2">
    <source>
        <dbReference type="ARBA" id="ARBA00023141"/>
    </source>
</evidence>
<feature type="binding site" evidence="5">
    <location>
        <position position="232"/>
    </location>
    <ligand>
        <name>3-dehydroquinate</name>
        <dbReference type="ChEBI" id="CHEBI:32364"/>
    </ligand>
</feature>
<reference evidence="6 7" key="1">
    <citation type="submission" date="2018-07" db="EMBL/GenBank/DDBJ databases">
        <title>Lottiidibacillus patelloidae gen. nov., sp. nov., isolated from the intestinal tract of a marine limpet and the reclassification of B. taeanensis BH030017T, B. algicola KMM 3737T and B. hwajinpoensis SW-72T as genus Lottiidibacillus.</title>
        <authorList>
            <person name="Liu R."/>
            <person name="Huang Z."/>
        </authorList>
    </citation>
    <scope>NUCLEOTIDE SEQUENCE [LARGE SCALE GENOMIC DNA]</scope>
    <source>
        <strain evidence="6 7">BH030017</strain>
    </source>
</reference>
<proteinExistence type="inferred from homology"/>
<dbReference type="Proteomes" id="UP000253314">
    <property type="component" value="Unassembled WGS sequence"/>
</dbReference>
<dbReference type="PANTHER" id="PTHR43699:SF1">
    <property type="entry name" value="3-DEHYDROQUINATE DEHYDRATASE"/>
    <property type="match status" value="1"/>
</dbReference>
<dbReference type="EC" id="4.2.1.10" evidence="5"/>
<comment type="function">
    <text evidence="5">Involved in the third step of the chorismate pathway, which leads to the biosynthesis of aromatic amino acids. Catalyzes the cis-dehydration of 3-dehydroquinate (DHQ) and introduces the first double bond of the aromatic ring to yield 3-dehydroshikimate.</text>
</comment>
<evidence type="ECO:0000256" key="3">
    <source>
        <dbReference type="ARBA" id="ARBA00023239"/>
    </source>
</evidence>
<protein>
    <recommendedName>
        <fullName evidence="5">3-dehydroquinate dehydratase</fullName>
        <shortName evidence="5">3-dehydroquinase</shortName>
        <ecNumber evidence="5">4.2.1.10</ecNumber>
    </recommendedName>
    <alternativeName>
        <fullName evidence="5">Type I DHQase</fullName>
    </alternativeName>
    <alternativeName>
        <fullName evidence="5">Type I dehydroquinase</fullName>
        <shortName evidence="5">DHQ1</shortName>
    </alternativeName>
</protein>
<dbReference type="Pfam" id="PF01487">
    <property type="entry name" value="DHquinase_I"/>
    <property type="match status" value="1"/>
</dbReference>
<comment type="similarity">
    <text evidence="5">Belongs to the type-I 3-dehydroquinase family.</text>
</comment>
<gene>
    <name evidence="5" type="primary">aroD</name>
    <name evidence="6" type="ORF">DS031_04175</name>
</gene>
<evidence type="ECO:0000256" key="1">
    <source>
        <dbReference type="ARBA" id="ARBA00001864"/>
    </source>
</evidence>
<evidence type="ECO:0000256" key="5">
    <source>
        <dbReference type="HAMAP-Rule" id="MF_00214"/>
    </source>
</evidence>
<dbReference type="InterPro" id="IPR050146">
    <property type="entry name" value="Type-I_3-dehydroquinase"/>
</dbReference>